<organism evidence="1 2">
    <name type="scientific">Rhizophagus irregularis</name>
    <dbReference type="NCBI Taxonomy" id="588596"/>
    <lineage>
        <taxon>Eukaryota</taxon>
        <taxon>Fungi</taxon>
        <taxon>Fungi incertae sedis</taxon>
        <taxon>Mucoromycota</taxon>
        <taxon>Glomeromycotina</taxon>
        <taxon>Glomeromycetes</taxon>
        <taxon>Glomerales</taxon>
        <taxon>Glomeraceae</taxon>
        <taxon>Rhizophagus</taxon>
    </lineage>
</organism>
<dbReference type="VEuPathDB" id="FungiDB:FUN_022629"/>
<reference evidence="1 2" key="2">
    <citation type="submission" date="2017-10" db="EMBL/GenBank/DDBJ databases">
        <title>Genome analyses suggest a sexual origin of heterokaryosis in a supposedly ancient asexual fungus.</title>
        <authorList>
            <person name="Corradi N."/>
            <person name="Sedzielewska K."/>
            <person name="Noel J."/>
            <person name="Charron P."/>
            <person name="Farinelli L."/>
            <person name="Marton T."/>
            <person name="Kruger M."/>
            <person name="Pelin A."/>
            <person name="Brachmann A."/>
            <person name="Corradi N."/>
        </authorList>
    </citation>
    <scope>NUCLEOTIDE SEQUENCE [LARGE SCALE GENOMIC DNA]</scope>
    <source>
        <strain evidence="1 2">A1</strain>
    </source>
</reference>
<reference evidence="1 2" key="1">
    <citation type="submission" date="2017-10" db="EMBL/GenBank/DDBJ databases">
        <title>Extensive intraspecific genome diversity in a model arbuscular mycorrhizal fungus.</title>
        <authorList>
            <person name="Chen E.C.H."/>
            <person name="Morin E."/>
            <person name="Baudet D."/>
            <person name="Noel J."/>
            <person name="Ndikumana S."/>
            <person name="Charron P."/>
            <person name="St-Onge C."/>
            <person name="Giorgi J."/>
            <person name="Grigoriev I.V."/>
            <person name="Roux C."/>
            <person name="Martin F.M."/>
            <person name="Corradi N."/>
        </authorList>
    </citation>
    <scope>NUCLEOTIDE SEQUENCE [LARGE SCALE GENOMIC DNA]</scope>
    <source>
        <strain evidence="1 2">A1</strain>
    </source>
</reference>
<evidence type="ECO:0000313" key="2">
    <source>
        <dbReference type="Proteomes" id="UP000232688"/>
    </source>
</evidence>
<dbReference type="Proteomes" id="UP000232688">
    <property type="component" value="Unassembled WGS sequence"/>
</dbReference>
<proteinExistence type="predicted"/>
<accession>A0A2N0REZ1</accession>
<gene>
    <name evidence="1" type="ORF">RhiirA1_465890</name>
</gene>
<protein>
    <submittedName>
        <fullName evidence="1">Uncharacterized protein</fullName>
    </submittedName>
</protein>
<name>A0A2N0REZ1_9GLOM</name>
<dbReference type="EMBL" id="LLXH01000926">
    <property type="protein sequence ID" value="PKC61882.1"/>
    <property type="molecule type" value="Genomic_DNA"/>
</dbReference>
<dbReference type="VEuPathDB" id="FungiDB:RhiirFUN_025426"/>
<sequence length="361" mass="41237">MWEWGKKDEEKGVKFDSSELDMKLRHAIYDKKKNTFSNQNIDEKTLDIYIREQTHELNRKKAFIAIKAQLNTITHLISEMINKYHLEHFDKTRLSIHILVQPPKLATIVGSTSIPMRRPENFDNTAFTSEPLPDGIIYGISTQDILIQDSYLQMIEEIECDRKDGVTKGCTLIGSPGIGKLLKLIISHLMIKSACSEGGTGYVPSLYLAFYLTRRYTSANIIYQQPDGGNVTVTLLINQQNRSVIKFPGGLEMKTHTKNSFYIADSIAPPLCKTIYTFLRRKFGMFANGMSSIGSKYLKLKLRNWLGYGVAYHEERGDLNDNYTGKAIYITPNSDFTDRKYVPVSTEICEAMYGHHERKAY</sequence>
<evidence type="ECO:0000313" key="1">
    <source>
        <dbReference type="EMBL" id="PKC61882.1"/>
    </source>
</evidence>
<dbReference type="VEuPathDB" id="FungiDB:RhiirA1_465890"/>
<dbReference type="AlphaFoldDB" id="A0A2N0REZ1"/>
<comment type="caution">
    <text evidence="1">The sequence shown here is derived from an EMBL/GenBank/DDBJ whole genome shotgun (WGS) entry which is preliminary data.</text>
</comment>